<keyword evidence="2" id="KW-1185">Reference proteome</keyword>
<sequence>MDDAFWESVRRDLSALVLRDKARHEHVALADVVSMRSCKTTWEKTFRWSLRDFGSSLVCDGWVTGDRDTMIDSVTRQEHPSITNDDWRDGVHWENVNGGHRIAASRYLEDQSDRPLAFPADVVHRTLSRTAASRLGEKVAIVVSDDINQLKSFAVRLAGAGIGCAHVESSEHGYLPVMAAAIAVDVRSRAVHLWLSRALGRDTSQLIIDASEF</sequence>
<accession>A0ABY1ZRH5</accession>
<dbReference type="RefSeq" id="WP_131480559.1">
    <property type="nucleotide sequence ID" value="NZ_SJDL01000008.1"/>
</dbReference>
<comment type="caution">
    <text evidence="1">The sequence shown here is derived from an EMBL/GenBank/DDBJ whole genome shotgun (WGS) entry which is preliminary data.</text>
</comment>
<dbReference type="Proteomes" id="UP000313645">
    <property type="component" value="Unassembled WGS sequence"/>
</dbReference>
<evidence type="ECO:0000313" key="1">
    <source>
        <dbReference type="EMBL" id="TBW57470.1"/>
    </source>
</evidence>
<reference evidence="1 2" key="1">
    <citation type="submission" date="2019-02" db="EMBL/GenBank/DDBJ databases">
        <title>Marinobacter halodurans sp. nov., a marine bacterium isolated from sea tidal flat.</title>
        <authorList>
            <person name="Yoo Y."/>
            <person name="Lee D.W."/>
            <person name="Kim B.S."/>
            <person name="Kim J.-J."/>
        </authorList>
    </citation>
    <scope>NUCLEOTIDE SEQUENCE [LARGE SCALE GENOMIC DNA]</scope>
    <source>
        <strain evidence="1 2">YJ-S3-2</strain>
    </source>
</reference>
<proteinExistence type="predicted"/>
<protein>
    <submittedName>
        <fullName evidence="1">Uncharacterized protein</fullName>
    </submittedName>
</protein>
<evidence type="ECO:0000313" key="2">
    <source>
        <dbReference type="Proteomes" id="UP000313645"/>
    </source>
</evidence>
<dbReference type="EMBL" id="SJDL01000008">
    <property type="protein sequence ID" value="TBW57470.1"/>
    <property type="molecule type" value="Genomic_DNA"/>
</dbReference>
<name>A0ABY1ZRH5_9GAMM</name>
<organism evidence="1 2">
    <name type="scientific">Marinobacter halodurans</name>
    <dbReference type="NCBI Taxonomy" id="2528979"/>
    <lineage>
        <taxon>Bacteria</taxon>
        <taxon>Pseudomonadati</taxon>
        <taxon>Pseudomonadota</taxon>
        <taxon>Gammaproteobacteria</taxon>
        <taxon>Pseudomonadales</taxon>
        <taxon>Marinobacteraceae</taxon>
        <taxon>Marinobacter</taxon>
    </lineage>
</organism>
<gene>
    <name evidence="1" type="ORF">EZI54_07365</name>
</gene>